<keyword evidence="1" id="KW-1133">Transmembrane helix</keyword>
<dbReference type="HOGENOM" id="CLU_2423908_0_0_4"/>
<gene>
    <name evidence="2" type="ORF">HMPREF9370_1113</name>
</gene>
<name>G4CPV3_9NEIS</name>
<dbReference type="STRING" id="1030841.HMPREF9370_1113"/>
<proteinExistence type="predicted"/>
<evidence type="ECO:0000313" key="2">
    <source>
        <dbReference type="EMBL" id="EGZ47268.1"/>
    </source>
</evidence>
<evidence type="ECO:0000256" key="1">
    <source>
        <dbReference type="SAM" id="Phobius"/>
    </source>
</evidence>
<evidence type="ECO:0000313" key="3">
    <source>
        <dbReference type="Proteomes" id="UP000005336"/>
    </source>
</evidence>
<protein>
    <submittedName>
        <fullName evidence="2">Uncharacterized protein</fullName>
    </submittedName>
</protein>
<keyword evidence="1" id="KW-0472">Membrane</keyword>
<comment type="caution">
    <text evidence="2">The sequence shown here is derived from an EMBL/GenBank/DDBJ whole genome shotgun (WGS) entry which is preliminary data.</text>
</comment>
<organism evidence="2 3">
    <name type="scientific">Neisseria wadsworthii 9715</name>
    <dbReference type="NCBI Taxonomy" id="1030841"/>
    <lineage>
        <taxon>Bacteria</taxon>
        <taxon>Pseudomonadati</taxon>
        <taxon>Pseudomonadota</taxon>
        <taxon>Betaproteobacteria</taxon>
        <taxon>Neisseriales</taxon>
        <taxon>Neisseriaceae</taxon>
        <taxon>Neisseria</taxon>
    </lineage>
</organism>
<dbReference type="EMBL" id="AGAZ01000041">
    <property type="protein sequence ID" value="EGZ47268.1"/>
    <property type="molecule type" value="Genomic_DNA"/>
</dbReference>
<accession>G4CPV3</accession>
<keyword evidence="1" id="KW-0812">Transmembrane</keyword>
<keyword evidence="3" id="KW-1185">Reference proteome</keyword>
<dbReference type="AlphaFoldDB" id="G4CPV3"/>
<dbReference type="PATRIC" id="fig|1030841.3.peg.1091"/>
<dbReference type="Proteomes" id="UP000005336">
    <property type="component" value="Unassembled WGS sequence"/>
</dbReference>
<reference evidence="2 3" key="1">
    <citation type="submission" date="2011-06" db="EMBL/GenBank/DDBJ databases">
        <authorList>
            <person name="Muzny D."/>
            <person name="Qin X."/>
            <person name="Deng J."/>
            <person name="Jiang H."/>
            <person name="Liu Y."/>
            <person name="Qu J."/>
            <person name="Song X.-Z."/>
            <person name="Zhang L."/>
            <person name="Thornton R."/>
            <person name="Coyle M."/>
            <person name="Francisco L."/>
            <person name="Jackson L."/>
            <person name="Javaid M."/>
            <person name="Korchina V."/>
            <person name="Kovar C."/>
            <person name="Mata R."/>
            <person name="Mathew T."/>
            <person name="Ngo R."/>
            <person name="Nguyen L."/>
            <person name="Nguyen N."/>
            <person name="Okwuonu G."/>
            <person name="Ongeri F."/>
            <person name="Pham C."/>
            <person name="Simmons D."/>
            <person name="Wilczek-Boney K."/>
            <person name="Hale W."/>
            <person name="Jakkamsetti A."/>
            <person name="Pham P."/>
            <person name="Ruth R."/>
            <person name="San Lucas F."/>
            <person name="Warren J."/>
            <person name="Zhang J."/>
            <person name="Zhao Z."/>
            <person name="Zhou C."/>
            <person name="Zhu D."/>
            <person name="Lee S."/>
            <person name="Bess C."/>
            <person name="Blankenburg K."/>
            <person name="Forbes L."/>
            <person name="Fu Q."/>
            <person name="Gubbala S."/>
            <person name="Hirani K."/>
            <person name="Jayaseelan J.C."/>
            <person name="Lara F."/>
            <person name="Munidasa M."/>
            <person name="Palculict T."/>
            <person name="Patil S."/>
            <person name="Pu L.-L."/>
            <person name="Saada N."/>
            <person name="Tang L."/>
            <person name="Weissenberger G."/>
            <person name="Zhu Y."/>
            <person name="Hemphill L."/>
            <person name="Shang Y."/>
            <person name="Youmans B."/>
            <person name="Ayvaz T."/>
            <person name="Ross M."/>
            <person name="Santibanez J."/>
            <person name="Aqrawi P."/>
            <person name="Gross S."/>
            <person name="Joshi V."/>
            <person name="Fowler G."/>
            <person name="Nazareth L."/>
            <person name="Reid J."/>
            <person name="Worley K."/>
            <person name="Petrosino J."/>
            <person name="Highlander S."/>
            <person name="Gibbs R."/>
        </authorList>
    </citation>
    <scope>NUCLEOTIDE SEQUENCE [LARGE SCALE GENOMIC DNA]</scope>
    <source>
        <strain evidence="2 3">9715</strain>
    </source>
</reference>
<sequence>MLVGHYQSRYVRSASARENGCSALVYAAEIEFGGFLIIVIFACDSIICFQAMEFIVPLLNGDICFDCKRVAEKSQYYIKIFLLQQDKAYLK</sequence>
<feature type="transmembrane region" description="Helical" evidence="1">
    <location>
        <begin position="21"/>
        <end position="42"/>
    </location>
</feature>